<dbReference type="KEGG" id="mauu:NCTC10437_05600"/>
<dbReference type="GO" id="GO:0043565">
    <property type="term" value="F:sequence-specific DNA binding"/>
    <property type="evidence" value="ECO:0007669"/>
    <property type="project" value="InterPro"/>
</dbReference>
<dbReference type="EMBL" id="LR134356">
    <property type="protein sequence ID" value="VEG58568.1"/>
    <property type="molecule type" value="Genomic_DNA"/>
</dbReference>
<dbReference type="SMART" id="SM00342">
    <property type="entry name" value="HTH_ARAC"/>
    <property type="match status" value="1"/>
</dbReference>
<name>A0A448J1U1_MYCAU</name>
<dbReference type="STRING" id="1791.GCA_001049355_01472"/>
<dbReference type="InterPro" id="IPR050204">
    <property type="entry name" value="AraC_XylS_family_regulators"/>
</dbReference>
<evidence type="ECO:0000256" key="2">
    <source>
        <dbReference type="ARBA" id="ARBA00023125"/>
    </source>
</evidence>
<dbReference type="AlphaFoldDB" id="A0A448J1U1"/>
<evidence type="ECO:0000313" key="6">
    <source>
        <dbReference type="Proteomes" id="UP000279306"/>
    </source>
</evidence>
<dbReference type="GO" id="GO:0003700">
    <property type="term" value="F:DNA-binding transcription factor activity"/>
    <property type="evidence" value="ECO:0007669"/>
    <property type="project" value="InterPro"/>
</dbReference>
<dbReference type="PANTHER" id="PTHR46796">
    <property type="entry name" value="HTH-TYPE TRANSCRIPTIONAL ACTIVATOR RHAS-RELATED"/>
    <property type="match status" value="1"/>
</dbReference>
<evidence type="ECO:0000256" key="1">
    <source>
        <dbReference type="ARBA" id="ARBA00023015"/>
    </source>
</evidence>
<accession>A0A448J1U1</accession>
<keyword evidence="2 5" id="KW-0238">DNA-binding</keyword>
<keyword evidence="6" id="KW-1185">Reference proteome</keyword>
<keyword evidence="3" id="KW-0804">Transcription</keyword>
<dbReference type="SUPFAM" id="SSF46689">
    <property type="entry name" value="Homeodomain-like"/>
    <property type="match status" value="1"/>
</dbReference>
<dbReference type="InterPro" id="IPR009057">
    <property type="entry name" value="Homeodomain-like_sf"/>
</dbReference>
<sequence>MTFHRVALHSEGSGVQTDDPELLQKYLDHTYSAHFAVEAPASHGACSWEHSRTDAGGYAIEEMRHSGEVLLRSDHVPSVVALRTVTGRVECEYGGISGVAGPGEWVLASTGADGVRIRLLDAVVRSIVLDRSLVAEAAADRATTSVPVIRFTGRMPIDAAMADTLDATERFLHRLLTTAPMSQAALVLGAAGRMVASAVLATFPNDLPAAAVDPRDEHPALLLQAMDFIERNAAHDIGVGDVAAAVYLTPRTVQYMFRNHLGTTPTTYLREVRLAHAREELLAGDRRMTTVAAVAARWKFAHTGRFAVLYRDTYGESPHETLRR</sequence>
<protein>
    <submittedName>
        <fullName evidence="5">Transcriptional regulator containing an amidase domain and an AraC-type DNA-binding HTH domain</fullName>
    </submittedName>
</protein>
<reference evidence="5 6" key="1">
    <citation type="submission" date="2018-12" db="EMBL/GenBank/DDBJ databases">
        <authorList>
            <consortium name="Pathogen Informatics"/>
        </authorList>
    </citation>
    <scope>NUCLEOTIDE SEQUENCE [LARGE SCALE GENOMIC DNA]</scope>
    <source>
        <strain evidence="5 6">NCTC10437</strain>
    </source>
</reference>
<dbReference type="Gene3D" id="1.10.10.60">
    <property type="entry name" value="Homeodomain-like"/>
    <property type="match status" value="1"/>
</dbReference>
<evidence type="ECO:0000259" key="4">
    <source>
        <dbReference type="PROSITE" id="PS01124"/>
    </source>
</evidence>
<evidence type="ECO:0000313" key="5">
    <source>
        <dbReference type="EMBL" id="VEG58568.1"/>
    </source>
</evidence>
<gene>
    <name evidence="5" type="ORF">NCTC10437_05600</name>
</gene>
<dbReference type="Proteomes" id="UP000279306">
    <property type="component" value="Chromosome"/>
</dbReference>
<keyword evidence="1" id="KW-0805">Transcription regulation</keyword>
<dbReference type="Pfam" id="PF12833">
    <property type="entry name" value="HTH_18"/>
    <property type="match status" value="1"/>
</dbReference>
<dbReference type="PROSITE" id="PS01124">
    <property type="entry name" value="HTH_ARAC_FAMILY_2"/>
    <property type="match status" value="1"/>
</dbReference>
<dbReference type="InterPro" id="IPR018060">
    <property type="entry name" value="HTH_AraC"/>
</dbReference>
<dbReference type="PANTHER" id="PTHR46796:SF12">
    <property type="entry name" value="HTH-TYPE DNA-BINDING TRANSCRIPTIONAL ACTIVATOR EUTR"/>
    <property type="match status" value="1"/>
</dbReference>
<dbReference type="OrthoDB" id="5464689at2"/>
<proteinExistence type="predicted"/>
<evidence type="ECO:0000256" key="3">
    <source>
        <dbReference type="ARBA" id="ARBA00023163"/>
    </source>
</evidence>
<organism evidence="5 6">
    <name type="scientific">Mycolicibacterium aurum</name>
    <name type="common">Mycobacterium aurum</name>
    <dbReference type="NCBI Taxonomy" id="1791"/>
    <lineage>
        <taxon>Bacteria</taxon>
        <taxon>Bacillati</taxon>
        <taxon>Actinomycetota</taxon>
        <taxon>Actinomycetes</taxon>
        <taxon>Mycobacteriales</taxon>
        <taxon>Mycobacteriaceae</taxon>
        <taxon>Mycolicibacterium</taxon>
    </lineage>
</organism>
<feature type="domain" description="HTH araC/xylS-type" evidence="4">
    <location>
        <begin position="223"/>
        <end position="324"/>
    </location>
</feature>
<dbReference type="RefSeq" id="WP_053086823.1">
    <property type="nucleotide sequence ID" value="NZ_CVQQ01000003.1"/>
</dbReference>